<evidence type="ECO:0000313" key="3">
    <source>
        <dbReference type="Proteomes" id="UP000800039"/>
    </source>
</evidence>
<sequence length="137" mass="15920">MSTQHPLPPHSIIPPKQAVSSQRRPPRGYIPQETFRELKKRILSNAHAYYAHHFPRSERFDLITSSTTPTGRLDSREWRAALIVYPDPKRHDWRVLYKSNACPSVEDAAFEIKYWIEEDMSAVFDKVEVGDVWSADV</sequence>
<name>A0A9P4L668_9PLEO</name>
<dbReference type="AlphaFoldDB" id="A0A9P4L668"/>
<gene>
    <name evidence="2" type="ORF">K460DRAFT_433363</name>
</gene>
<dbReference type="EMBL" id="ML976617">
    <property type="protein sequence ID" value="KAF1843651.1"/>
    <property type="molecule type" value="Genomic_DNA"/>
</dbReference>
<evidence type="ECO:0000256" key="1">
    <source>
        <dbReference type="SAM" id="MobiDB-lite"/>
    </source>
</evidence>
<feature type="compositionally biased region" description="Pro residues" evidence="1">
    <location>
        <begin position="1"/>
        <end position="12"/>
    </location>
</feature>
<proteinExistence type="predicted"/>
<dbReference type="OrthoDB" id="3796398at2759"/>
<dbReference type="Proteomes" id="UP000800039">
    <property type="component" value="Unassembled WGS sequence"/>
</dbReference>
<reference evidence="2" key="1">
    <citation type="submission" date="2020-01" db="EMBL/GenBank/DDBJ databases">
        <authorList>
            <consortium name="DOE Joint Genome Institute"/>
            <person name="Haridas S."/>
            <person name="Albert R."/>
            <person name="Binder M."/>
            <person name="Bloem J."/>
            <person name="Labutti K."/>
            <person name="Salamov A."/>
            <person name="Andreopoulos B."/>
            <person name="Baker S.E."/>
            <person name="Barry K."/>
            <person name="Bills G."/>
            <person name="Bluhm B.H."/>
            <person name="Cannon C."/>
            <person name="Castanera R."/>
            <person name="Culley D.E."/>
            <person name="Daum C."/>
            <person name="Ezra D."/>
            <person name="Gonzalez J.B."/>
            <person name="Henrissat B."/>
            <person name="Kuo A."/>
            <person name="Liang C."/>
            <person name="Lipzen A."/>
            <person name="Lutzoni F."/>
            <person name="Magnuson J."/>
            <person name="Mondo S."/>
            <person name="Nolan M."/>
            <person name="Ohm R."/>
            <person name="Pangilinan J."/>
            <person name="Park H.-J."/>
            <person name="Ramirez L."/>
            <person name="Alfaro M."/>
            <person name="Sun H."/>
            <person name="Tritt A."/>
            <person name="Yoshinaga Y."/>
            <person name="Zwiers L.-H."/>
            <person name="Turgeon B.G."/>
            <person name="Goodwin S.B."/>
            <person name="Spatafora J.W."/>
            <person name="Crous P.W."/>
            <person name="Grigoriev I.V."/>
        </authorList>
    </citation>
    <scope>NUCLEOTIDE SEQUENCE</scope>
    <source>
        <strain evidence="2">CBS 394.84</strain>
    </source>
</reference>
<protein>
    <submittedName>
        <fullName evidence="2">Uncharacterized protein</fullName>
    </submittedName>
</protein>
<evidence type="ECO:0000313" key="2">
    <source>
        <dbReference type="EMBL" id="KAF1843651.1"/>
    </source>
</evidence>
<keyword evidence="3" id="KW-1185">Reference proteome</keyword>
<dbReference type="RefSeq" id="XP_040786214.1">
    <property type="nucleotide sequence ID" value="XM_040938366.1"/>
</dbReference>
<organism evidence="2 3">
    <name type="scientific">Cucurbitaria berberidis CBS 394.84</name>
    <dbReference type="NCBI Taxonomy" id="1168544"/>
    <lineage>
        <taxon>Eukaryota</taxon>
        <taxon>Fungi</taxon>
        <taxon>Dikarya</taxon>
        <taxon>Ascomycota</taxon>
        <taxon>Pezizomycotina</taxon>
        <taxon>Dothideomycetes</taxon>
        <taxon>Pleosporomycetidae</taxon>
        <taxon>Pleosporales</taxon>
        <taxon>Pleosporineae</taxon>
        <taxon>Cucurbitariaceae</taxon>
        <taxon>Cucurbitaria</taxon>
    </lineage>
</organism>
<dbReference type="GeneID" id="63855621"/>
<comment type="caution">
    <text evidence="2">The sequence shown here is derived from an EMBL/GenBank/DDBJ whole genome shotgun (WGS) entry which is preliminary data.</text>
</comment>
<feature type="region of interest" description="Disordered" evidence="1">
    <location>
        <begin position="1"/>
        <end position="28"/>
    </location>
</feature>
<accession>A0A9P4L668</accession>